<keyword evidence="3" id="KW-1185">Reference proteome</keyword>
<protein>
    <submittedName>
        <fullName evidence="2">Cation diffusion facilitator CzcD-associated flavoprotein CzcO</fullName>
    </submittedName>
</protein>
<evidence type="ECO:0000313" key="3">
    <source>
        <dbReference type="Proteomes" id="UP000540506"/>
    </source>
</evidence>
<feature type="compositionally biased region" description="Low complexity" evidence="1">
    <location>
        <begin position="119"/>
        <end position="137"/>
    </location>
</feature>
<feature type="region of interest" description="Disordered" evidence="1">
    <location>
        <begin position="115"/>
        <end position="182"/>
    </location>
</feature>
<dbReference type="Proteomes" id="UP000540506">
    <property type="component" value="Unassembled WGS sequence"/>
</dbReference>
<evidence type="ECO:0000256" key="1">
    <source>
        <dbReference type="SAM" id="MobiDB-lite"/>
    </source>
</evidence>
<sequence>MAFADALVAETDATVAIVDRYGRPGGHWTLAYPFVRLHQPSSFYGVNSRALGTGEVDQHGWNAGLHELASADEILTYFDQVMRKTLLHAGLVSARVHLDYRSKVLRIAVEDEVAGARHTSSGSGSGPATTAADEAQGTGTGTGTGHGMIGMHEPGGTFTAGPRPAGGFRINTELPLRADRKG</sequence>
<accession>A0A7W7R9X0</accession>
<comment type="caution">
    <text evidence="2">The sequence shown here is derived from an EMBL/GenBank/DDBJ whole genome shotgun (WGS) entry which is preliminary data.</text>
</comment>
<reference evidence="2 3" key="1">
    <citation type="submission" date="2020-08" db="EMBL/GenBank/DDBJ databases">
        <title>Sequencing the genomes of 1000 actinobacteria strains.</title>
        <authorList>
            <person name="Klenk H.-P."/>
        </authorList>
    </citation>
    <scope>NUCLEOTIDE SEQUENCE [LARGE SCALE GENOMIC DNA]</scope>
    <source>
        <strain evidence="2 3">DSM 41654</strain>
    </source>
</reference>
<evidence type="ECO:0000313" key="2">
    <source>
        <dbReference type="EMBL" id="MBB4928071.1"/>
    </source>
</evidence>
<dbReference type="InterPro" id="IPR036890">
    <property type="entry name" value="HATPase_C_sf"/>
</dbReference>
<dbReference type="EMBL" id="JACHJV010000002">
    <property type="protein sequence ID" value="MBB4928071.1"/>
    <property type="molecule type" value="Genomic_DNA"/>
</dbReference>
<dbReference type="InterPro" id="IPR036188">
    <property type="entry name" value="FAD/NAD-bd_sf"/>
</dbReference>
<feature type="compositionally biased region" description="Gly residues" evidence="1">
    <location>
        <begin position="138"/>
        <end position="148"/>
    </location>
</feature>
<name>A0A7W7R9X0_KITKI</name>
<dbReference type="SUPFAM" id="SSF51905">
    <property type="entry name" value="FAD/NAD(P)-binding domain"/>
    <property type="match status" value="1"/>
</dbReference>
<dbReference type="AlphaFoldDB" id="A0A7W7R9X0"/>
<organism evidence="2 3">
    <name type="scientific">Kitasatospora kifunensis</name>
    <name type="common">Streptomyces kifunensis</name>
    <dbReference type="NCBI Taxonomy" id="58351"/>
    <lineage>
        <taxon>Bacteria</taxon>
        <taxon>Bacillati</taxon>
        <taxon>Actinomycetota</taxon>
        <taxon>Actinomycetes</taxon>
        <taxon>Kitasatosporales</taxon>
        <taxon>Streptomycetaceae</taxon>
        <taxon>Kitasatospora</taxon>
    </lineage>
</organism>
<gene>
    <name evidence="2" type="ORF">FHR34_007166</name>
</gene>
<proteinExistence type="predicted"/>
<dbReference type="Gene3D" id="3.30.565.10">
    <property type="entry name" value="Histidine kinase-like ATPase, C-terminal domain"/>
    <property type="match status" value="1"/>
</dbReference>